<dbReference type="AlphaFoldDB" id="A0A4Y2I2P9"/>
<evidence type="ECO:0008006" key="3">
    <source>
        <dbReference type="Google" id="ProtNLM"/>
    </source>
</evidence>
<gene>
    <name evidence="1" type="ORF">AVEN_89794_1</name>
</gene>
<dbReference type="EMBL" id="BGPR01002352">
    <property type="protein sequence ID" value="GBM72037.1"/>
    <property type="molecule type" value="Genomic_DNA"/>
</dbReference>
<accession>A0A4Y2I2P9</accession>
<organism evidence="1 2">
    <name type="scientific">Araneus ventricosus</name>
    <name type="common">Orbweaver spider</name>
    <name type="synonym">Epeira ventricosa</name>
    <dbReference type="NCBI Taxonomy" id="182803"/>
    <lineage>
        <taxon>Eukaryota</taxon>
        <taxon>Metazoa</taxon>
        <taxon>Ecdysozoa</taxon>
        <taxon>Arthropoda</taxon>
        <taxon>Chelicerata</taxon>
        <taxon>Arachnida</taxon>
        <taxon>Araneae</taxon>
        <taxon>Araneomorphae</taxon>
        <taxon>Entelegynae</taxon>
        <taxon>Araneoidea</taxon>
        <taxon>Araneidae</taxon>
        <taxon>Araneus</taxon>
    </lineage>
</organism>
<sequence>MMKKTAELASPSPHTTEVESTIIITNATNIKSPFLDYEPLISVSESVFQLTDEKEVIGSVVVRKRNSSSLPVLFEVEGSDKFAIRYLISPLKEATKAEIFLLQKLDYEKQNLYTLTIYALVRILQSFVLSVSNKTLIFYALVRIFSPLLGLEASEPLSSMPWYEFFSPLFPLLATKPLSSMPWHKFSVDRSLLVSN</sequence>
<reference evidence="1 2" key="1">
    <citation type="journal article" date="2019" name="Sci. Rep.">
        <title>Orb-weaving spider Araneus ventricosus genome elucidates the spidroin gene catalogue.</title>
        <authorList>
            <person name="Kono N."/>
            <person name="Nakamura H."/>
            <person name="Ohtoshi R."/>
            <person name="Moran D.A.P."/>
            <person name="Shinohara A."/>
            <person name="Yoshida Y."/>
            <person name="Fujiwara M."/>
            <person name="Mori M."/>
            <person name="Tomita M."/>
            <person name="Arakawa K."/>
        </authorList>
    </citation>
    <scope>NUCLEOTIDE SEQUENCE [LARGE SCALE GENOMIC DNA]</scope>
</reference>
<protein>
    <recommendedName>
        <fullName evidence="3">Cadherin domain-containing protein</fullName>
    </recommendedName>
</protein>
<name>A0A4Y2I2P9_ARAVE</name>
<proteinExistence type="predicted"/>
<evidence type="ECO:0000313" key="2">
    <source>
        <dbReference type="Proteomes" id="UP000499080"/>
    </source>
</evidence>
<dbReference type="OrthoDB" id="6510378at2759"/>
<dbReference type="Proteomes" id="UP000499080">
    <property type="component" value="Unassembled WGS sequence"/>
</dbReference>
<keyword evidence="2" id="KW-1185">Reference proteome</keyword>
<comment type="caution">
    <text evidence="1">The sequence shown here is derived from an EMBL/GenBank/DDBJ whole genome shotgun (WGS) entry which is preliminary data.</text>
</comment>
<evidence type="ECO:0000313" key="1">
    <source>
        <dbReference type="EMBL" id="GBM72037.1"/>
    </source>
</evidence>